<dbReference type="Gene3D" id="2.40.50.90">
    <property type="match status" value="1"/>
</dbReference>
<evidence type="ECO:0000256" key="2">
    <source>
        <dbReference type="ARBA" id="ARBA00022737"/>
    </source>
</evidence>
<dbReference type="PANTHER" id="PTHR22655">
    <property type="entry name" value="ATP-DEPENDENT RNA HELICASE TDRD12-RELATED"/>
    <property type="match status" value="1"/>
</dbReference>
<organism evidence="9 10">
    <name type="scientific">Ataeniobius toweri</name>
    <dbReference type="NCBI Taxonomy" id="208326"/>
    <lineage>
        <taxon>Eukaryota</taxon>
        <taxon>Metazoa</taxon>
        <taxon>Chordata</taxon>
        <taxon>Craniata</taxon>
        <taxon>Vertebrata</taxon>
        <taxon>Euteleostomi</taxon>
        <taxon>Actinopterygii</taxon>
        <taxon>Neopterygii</taxon>
        <taxon>Teleostei</taxon>
        <taxon>Neoteleostei</taxon>
        <taxon>Acanthomorphata</taxon>
        <taxon>Ovalentaria</taxon>
        <taxon>Atherinomorphae</taxon>
        <taxon>Cyprinodontiformes</taxon>
        <taxon>Goodeidae</taxon>
        <taxon>Ataeniobius</taxon>
    </lineage>
</organism>
<gene>
    <name evidence="9" type="ORF">ATANTOWER_010848</name>
</gene>
<dbReference type="Proteomes" id="UP001345963">
    <property type="component" value="Unassembled WGS sequence"/>
</dbReference>
<protein>
    <recommendedName>
        <fullName evidence="1">RNA helicase</fullName>
        <ecNumber evidence="1">3.6.4.13</ecNumber>
    </recommendedName>
</protein>
<evidence type="ECO:0000256" key="5">
    <source>
        <dbReference type="ARBA" id="ARBA00022806"/>
    </source>
</evidence>
<evidence type="ECO:0000259" key="8">
    <source>
        <dbReference type="Pfam" id="PF00567"/>
    </source>
</evidence>
<dbReference type="InterPro" id="IPR035437">
    <property type="entry name" value="SNase_OB-fold_sf"/>
</dbReference>
<evidence type="ECO:0000256" key="6">
    <source>
        <dbReference type="ARBA" id="ARBA00022840"/>
    </source>
</evidence>
<keyword evidence="6" id="KW-0067">ATP-binding</keyword>
<keyword evidence="2" id="KW-0677">Repeat</keyword>
<evidence type="ECO:0000256" key="1">
    <source>
        <dbReference type="ARBA" id="ARBA00012552"/>
    </source>
</evidence>
<dbReference type="PANTHER" id="PTHR22655:SF2">
    <property type="entry name" value="ATP-DEPENDENT RNA HELICASE TDRD12-RELATED"/>
    <property type="match status" value="1"/>
</dbReference>
<dbReference type="SUPFAM" id="SSF63748">
    <property type="entry name" value="Tudor/PWWP/MBT"/>
    <property type="match status" value="1"/>
</dbReference>
<evidence type="ECO:0000313" key="9">
    <source>
        <dbReference type="EMBL" id="MED6245960.1"/>
    </source>
</evidence>
<evidence type="ECO:0000313" key="10">
    <source>
        <dbReference type="Proteomes" id="UP001345963"/>
    </source>
</evidence>
<keyword evidence="4" id="KW-0378">Hydrolase</keyword>
<keyword evidence="10" id="KW-1185">Reference proteome</keyword>
<reference evidence="9 10" key="1">
    <citation type="submission" date="2021-07" db="EMBL/GenBank/DDBJ databases">
        <authorList>
            <person name="Palmer J.M."/>
        </authorList>
    </citation>
    <scope>NUCLEOTIDE SEQUENCE [LARGE SCALE GENOMIC DNA]</scope>
    <source>
        <strain evidence="9 10">AT_MEX2019</strain>
        <tissue evidence="9">Muscle</tissue>
    </source>
</reference>
<name>A0ABU7B799_9TELE</name>
<proteinExistence type="predicted"/>
<dbReference type="Pfam" id="PF00567">
    <property type="entry name" value="TUDOR"/>
    <property type="match status" value="1"/>
</dbReference>
<evidence type="ECO:0000256" key="7">
    <source>
        <dbReference type="ARBA" id="ARBA00047984"/>
    </source>
</evidence>
<sequence length="229" mass="25641">VKILSLPDRGESLFYNVLVQFIDIGKDVDVKSHQILELPEQFHSLPYQAIEMVVCRVKPVDAEIEWHPKVTRAISQKIRGLQHRARVVLGLGNTVFVDPMVRVTQMPGTKTLINEYNVQSEILKTGMGVSNPEHLDFMRGLGQDSVVKCCKYGGHTSRMMDGSLSEEDTLAMAFRVAEVKKVAVLDPSHQQAPAGPEVPLLSVCNQKSHLDSDIDFKQKNVNLVEKIKR</sequence>
<feature type="domain" description="Tudor" evidence="8">
    <location>
        <begin position="16"/>
        <end position="51"/>
    </location>
</feature>
<dbReference type="EMBL" id="JAHUTI010041719">
    <property type="protein sequence ID" value="MED6245960.1"/>
    <property type="molecule type" value="Genomic_DNA"/>
</dbReference>
<keyword evidence="3" id="KW-0547">Nucleotide-binding</keyword>
<feature type="non-terminal residue" evidence="9">
    <location>
        <position position="1"/>
    </location>
</feature>
<dbReference type="EC" id="3.6.4.13" evidence="1"/>
<evidence type="ECO:0000256" key="3">
    <source>
        <dbReference type="ARBA" id="ARBA00022741"/>
    </source>
</evidence>
<comment type="catalytic activity">
    <reaction evidence="7">
        <text>ATP + H2O = ADP + phosphate + H(+)</text>
        <dbReference type="Rhea" id="RHEA:13065"/>
        <dbReference type="ChEBI" id="CHEBI:15377"/>
        <dbReference type="ChEBI" id="CHEBI:15378"/>
        <dbReference type="ChEBI" id="CHEBI:30616"/>
        <dbReference type="ChEBI" id="CHEBI:43474"/>
        <dbReference type="ChEBI" id="CHEBI:456216"/>
        <dbReference type="EC" id="3.6.4.13"/>
    </reaction>
</comment>
<comment type="caution">
    <text evidence="9">The sequence shown here is derived from an EMBL/GenBank/DDBJ whole genome shotgun (WGS) entry which is preliminary data.</text>
</comment>
<accession>A0ABU7B799</accession>
<evidence type="ECO:0000256" key="4">
    <source>
        <dbReference type="ARBA" id="ARBA00022801"/>
    </source>
</evidence>
<keyword evidence="5" id="KW-0347">Helicase</keyword>
<dbReference type="InterPro" id="IPR002999">
    <property type="entry name" value="Tudor"/>
</dbReference>